<dbReference type="SUPFAM" id="SSF50129">
    <property type="entry name" value="GroES-like"/>
    <property type="match status" value="1"/>
</dbReference>
<dbReference type="PANTHER" id="PTHR43677">
    <property type="entry name" value="SHORT-CHAIN DEHYDROGENASE/REDUCTASE"/>
    <property type="match status" value="1"/>
</dbReference>
<sequence length="323" mass="33290">MRVIEAVRFGGPEVLVPREAPDPVAGPGQVVIEVAVAGMTFVETRIRQGTDPWHERPSPPYVPGGLVAGRVAELGEGVDRDWLGRRVLATTGLTGGFAERALATVPDLFPVPAGLGLPEATALHSDGATAEGLAEHAGITPGSHVLVEAAAGGVGSLLVQLAVAAGAHVIGAARGERKLRLAAELGATATVDYSLPGWTDRLRDATGGAGPDLVFDGVGGRIGREAFEATAPGGRFSVHGASGGDATLIDPAEARRRGVEVIGIDQLYGFPPHVPRWAHRIMTRAAAGELRPVIGRTYPLHEAAAAHAAVENRMTVGKTLLLP</sequence>
<evidence type="ECO:0000313" key="2">
    <source>
        <dbReference type="EMBL" id="SFS32581.1"/>
    </source>
</evidence>
<organism evidence="2 3">
    <name type="scientific">Streptomyces harbinensis</name>
    <dbReference type="NCBI Taxonomy" id="1176198"/>
    <lineage>
        <taxon>Bacteria</taxon>
        <taxon>Bacillati</taxon>
        <taxon>Actinomycetota</taxon>
        <taxon>Actinomycetes</taxon>
        <taxon>Kitasatosporales</taxon>
        <taxon>Streptomycetaceae</taxon>
        <taxon>Streptomyces</taxon>
    </lineage>
</organism>
<dbReference type="Pfam" id="PF00107">
    <property type="entry name" value="ADH_zinc_N"/>
    <property type="match status" value="1"/>
</dbReference>
<dbReference type="InterPro" id="IPR020843">
    <property type="entry name" value="ER"/>
</dbReference>
<dbReference type="STRING" id="1176198.SAMN05444716_101120"/>
<proteinExistence type="predicted"/>
<dbReference type="AlphaFoldDB" id="A0A1I6NXD1"/>
<dbReference type="EMBL" id="FPAB01000001">
    <property type="protein sequence ID" value="SFS32581.1"/>
    <property type="molecule type" value="Genomic_DNA"/>
</dbReference>
<reference evidence="3" key="1">
    <citation type="submission" date="2016-10" db="EMBL/GenBank/DDBJ databases">
        <authorList>
            <person name="Varghese N."/>
            <person name="Submissions S."/>
        </authorList>
    </citation>
    <scope>NUCLEOTIDE SEQUENCE [LARGE SCALE GENOMIC DNA]</scope>
    <source>
        <strain evidence="3">CGMCC 4.7047</strain>
    </source>
</reference>
<dbReference type="Gene3D" id="3.40.50.720">
    <property type="entry name" value="NAD(P)-binding Rossmann-like Domain"/>
    <property type="match status" value="1"/>
</dbReference>
<dbReference type="RefSeq" id="WP_093841852.1">
    <property type="nucleotide sequence ID" value="NZ_FPAB01000001.1"/>
</dbReference>
<dbReference type="InterPro" id="IPR051397">
    <property type="entry name" value="Zn-ADH-like_protein"/>
</dbReference>
<dbReference type="InterPro" id="IPR011032">
    <property type="entry name" value="GroES-like_sf"/>
</dbReference>
<dbReference type="CDD" id="cd08244">
    <property type="entry name" value="MDR_enoyl_red"/>
    <property type="match status" value="1"/>
</dbReference>
<dbReference type="SUPFAM" id="SSF51735">
    <property type="entry name" value="NAD(P)-binding Rossmann-fold domains"/>
    <property type="match status" value="1"/>
</dbReference>
<name>A0A1I6NXD1_9ACTN</name>
<dbReference type="PANTHER" id="PTHR43677:SF4">
    <property type="entry name" value="QUINONE OXIDOREDUCTASE-LIKE PROTEIN 2"/>
    <property type="match status" value="1"/>
</dbReference>
<dbReference type="GO" id="GO:0016491">
    <property type="term" value="F:oxidoreductase activity"/>
    <property type="evidence" value="ECO:0007669"/>
    <property type="project" value="InterPro"/>
</dbReference>
<evidence type="ECO:0000259" key="1">
    <source>
        <dbReference type="SMART" id="SM00829"/>
    </source>
</evidence>
<dbReference type="InterPro" id="IPR013149">
    <property type="entry name" value="ADH-like_C"/>
</dbReference>
<protein>
    <submittedName>
        <fullName evidence="2">NADPH2:quinone reductase</fullName>
    </submittedName>
</protein>
<gene>
    <name evidence="2" type="ORF">SAMN05444716_101120</name>
</gene>
<dbReference type="Pfam" id="PF08240">
    <property type="entry name" value="ADH_N"/>
    <property type="match status" value="1"/>
</dbReference>
<dbReference type="Gene3D" id="3.90.180.10">
    <property type="entry name" value="Medium-chain alcohol dehydrogenases, catalytic domain"/>
    <property type="match status" value="1"/>
</dbReference>
<dbReference type="SMART" id="SM00829">
    <property type="entry name" value="PKS_ER"/>
    <property type="match status" value="1"/>
</dbReference>
<dbReference type="Proteomes" id="UP000198873">
    <property type="component" value="Unassembled WGS sequence"/>
</dbReference>
<keyword evidence="3" id="KW-1185">Reference proteome</keyword>
<accession>A0A1I6NXD1</accession>
<dbReference type="InterPro" id="IPR013154">
    <property type="entry name" value="ADH-like_N"/>
</dbReference>
<dbReference type="InterPro" id="IPR036291">
    <property type="entry name" value="NAD(P)-bd_dom_sf"/>
</dbReference>
<feature type="domain" description="Enoyl reductase (ER)" evidence="1">
    <location>
        <begin position="10"/>
        <end position="321"/>
    </location>
</feature>
<evidence type="ECO:0000313" key="3">
    <source>
        <dbReference type="Proteomes" id="UP000198873"/>
    </source>
</evidence>